<name>A0ACC1LJB1_9FUNG</name>
<protein>
    <submittedName>
        <fullName evidence="1">Uncharacterized protein</fullName>
    </submittedName>
</protein>
<feature type="non-terminal residue" evidence="1">
    <location>
        <position position="919"/>
    </location>
</feature>
<evidence type="ECO:0000313" key="2">
    <source>
        <dbReference type="Proteomes" id="UP001140096"/>
    </source>
</evidence>
<accession>A0ACC1LJB1</accession>
<gene>
    <name evidence="1" type="ORF">H4S07_002983</name>
</gene>
<dbReference type="EMBL" id="JANBUP010000859">
    <property type="protein sequence ID" value="KAJ2809914.1"/>
    <property type="molecule type" value="Genomic_DNA"/>
</dbReference>
<organism evidence="1 2">
    <name type="scientific">Coemansia furcata</name>
    <dbReference type="NCBI Taxonomy" id="417177"/>
    <lineage>
        <taxon>Eukaryota</taxon>
        <taxon>Fungi</taxon>
        <taxon>Fungi incertae sedis</taxon>
        <taxon>Zoopagomycota</taxon>
        <taxon>Kickxellomycotina</taxon>
        <taxon>Kickxellomycetes</taxon>
        <taxon>Kickxellales</taxon>
        <taxon>Kickxellaceae</taxon>
        <taxon>Coemansia</taxon>
    </lineage>
</organism>
<reference evidence="1" key="1">
    <citation type="submission" date="2022-07" db="EMBL/GenBank/DDBJ databases">
        <title>Phylogenomic reconstructions and comparative analyses of Kickxellomycotina fungi.</title>
        <authorList>
            <person name="Reynolds N.K."/>
            <person name="Stajich J.E."/>
            <person name="Barry K."/>
            <person name="Grigoriev I.V."/>
            <person name="Crous P."/>
            <person name="Smith M.E."/>
        </authorList>
    </citation>
    <scope>NUCLEOTIDE SEQUENCE</scope>
    <source>
        <strain evidence="1">CBS 102833</strain>
    </source>
</reference>
<evidence type="ECO:0000313" key="1">
    <source>
        <dbReference type="EMBL" id="KAJ2809914.1"/>
    </source>
</evidence>
<sequence length="919" mass="97324">MQDAELIQSFLPSTLAEEITRRYQAGSTALAQLVDHISQRSQLEDLLASTIERAGGSGGGKFGSTRGSIRSNSGIGLLANPRQRPEGMAGLVPALQKEVDTLVRMHLHLSERINNEIVRPLQAFINTDAWSVAHSIEAKVRHMASEMKQHHEQIPKLSSRTASKSARASQQAKQKLEDERSALVALQQEWQKRIAGLVDNFETADVARIEIIRESVLKFEHYKTEFFKAAQSGSGPVVDIAKGMRPNPRIVGVLSKDLQSSPTESFDPDESLPPQSTQTQPTQQRTMTSSSIADSVQSHQSESQVEPDAAKDEAKPKSFFNMLRGKAKVVKRKISTSDASISSSRHSRSLSSNVVTPSIISTAHTRDTRDSDGLSPSIAAASELGASGDPRALPRYRGDSFASSSHSVRPISEPGPSAQRAEALVTQHVQKPSAGDFAEWVFAEGSQLGSGGADKSQDPSQSSADSLVHISSSALSAVTESLSAEVKSAAAPVRSDSVDQAQGDDELHTAPPPETPTASAAFEVEAWPEIGKPLASAQATSISVGDASRIFGNLDESFRVPDTPFDVAAFEPMHADAGRNSPHTPAAVADLDNAFSIPSRPRAAAQATGSTGPSQADSVFGATDAFLVRSGTDVKQSPQLGRIGGGTSSGHRRSVSVGTADKSPSIGENKVGDSKSSTKEADTMDSDDDDNDDDGDNGAADQAFRVKFSIRERAIRDNPDESKAALSRVTTMLRAAPTAQRRNRRDVRTMYVPSALPVTEASFGPSEDGAAADDDDQPLTPLPRRSGALSNNNHIGNMVSEAFGGPVAPITPVPQRNDTDTITDPALTTAEDSSLRNEPSAQTTTTDEQVHHDDVVPEPANQFAHAEPESTTGGAKVADTNESNQSAELSRVETESSTCQAPMAAALVADASPATEAPA</sequence>
<dbReference type="Proteomes" id="UP001140096">
    <property type="component" value="Unassembled WGS sequence"/>
</dbReference>
<comment type="caution">
    <text evidence="1">The sequence shown here is derived from an EMBL/GenBank/DDBJ whole genome shotgun (WGS) entry which is preliminary data.</text>
</comment>
<proteinExistence type="predicted"/>
<keyword evidence="2" id="KW-1185">Reference proteome</keyword>